<dbReference type="InterPro" id="IPR043502">
    <property type="entry name" value="DNA/RNA_pol_sf"/>
</dbReference>
<evidence type="ECO:0000313" key="5">
    <source>
        <dbReference type="Proteomes" id="UP001234989"/>
    </source>
</evidence>
<evidence type="ECO:0000259" key="3">
    <source>
        <dbReference type="Pfam" id="PF17919"/>
    </source>
</evidence>
<dbReference type="EMBL" id="CP133620">
    <property type="protein sequence ID" value="WMV46877.1"/>
    <property type="molecule type" value="Genomic_DNA"/>
</dbReference>
<accession>A0AAF0ZPA0</accession>
<dbReference type="InterPro" id="IPR041577">
    <property type="entry name" value="RT_RNaseH_2"/>
</dbReference>
<protein>
    <recommendedName>
        <fullName evidence="3">Reverse transcriptase/retrotransposon-derived protein RNase H-like domain-containing protein</fullName>
    </recommendedName>
</protein>
<keyword evidence="5" id="KW-1185">Reference proteome</keyword>
<evidence type="ECO:0000256" key="1">
    <source>
        <dbReference type="ARBA" id="ARBA00023268"/>
    </source>
</evidence>
<gene>
    <name evidence="4" type="ORF">MTR67_040262</name>
</gene>
<feature type="signal peptide" evidence="2">
    <location>
        <begin position="1"/>
        <end position="22"/>
    </location>
</feature>
<reference evidence="4" key="1">
    <citation type="submission" date="2023-08" db="EMBL/GenBank/DDBJ databases">
        <title>A de novo genome assembly of Solanum verrucosum Schlechtendal, a Mexican diploid species geographically isolated from the other diploid A-genome species in potato relatives.</title>
        <authorList>
            <person name="Hosaka K."/>
        </authorList>
    </citation>
    <scope>NUCLEOTIDE SEQUENCE</scope>
    <source>
        <tissue evidence="4">Young leaves</tissue>
    </source>
</reference>
<dbReference type="InterPro" id="IPR043128">
    <property type="entry name" value="Rev_trsase/Diguanyl_cyclase"/>
</dbReference>
<organism evidence="4 5">
    <name type="scientific">Solanum verrucosum</name>
    <dbReference type="NCBI Taxonomy" id="315347"/>
    <lineage>
        <taxon>Eukaryota</taxon>
        <taxon>Viridiplantae</taxon>
        <taxon>Streptophyta</taxon>
        <taxon>Embryophyta</taxon>
        <taxon>Tracheophyta</taxon>
        <taxon>Spermatophyta</taxon>
        <taxon>Magnoliopsida</taxon>
        <taxon>eudicotyledons</taxon>
        <taxon>Gunneridae</taxon>
        <taxon>Pentapetalae</taxon>
        <taxon>asterids</taxon>
        <taxon>lamiids</taxon>
        <taxon>Solanales</taxon>
        <taxon>Solanaceae</taxon>
        <taxon>Solanoideae</taxon>
        <taxon>Solaneae</taxon>
        <taxon>Solanum</taxon>
    </lineage>
</organism>
<dbReference type="SUPFAM" id="SSF56672">
    <property type="entry name" value="DNA/RNA polymerases"/>
    <property type="match status" value="1"/>
</dbReference>
<evidence type="ECO:0000256" key="2">
    <source>
        <dbReference type="SAM" id="SignalP"/>
    </source>
</evidence>
<dbReference type="Pfam" id="PF17919">
    <property type="entry name" value="RT_RNaseH_2"/>
    <property type="match status" value="1"/>
</dbReference>
<dbReference type="Proteomes" id="UP001234989">
    <property type="component" value="Chromosome 9"/>
</dbReference>
<dbReference type="PANTHER" id="PTHR37984:SF5">
    <property type="entry name" value="PROTEIN NYNRIN-LIKE"/>
    <property type="match status" value="1"/>
</dbReference>
<keyword evidence="1" id="KW-0511">Multifunctional enzyme</keyword>
<sequence length="213" mass="24298">MPSSRSVSFILIPWHFLGYVVSKEGIQVDPAKIEKVRGWTRPTSVTEIWSFVGLVGYYRQFLQRFSPLTRLTYQSVSFHFQKLKTLLMLGPVLNLPDKGMNFTMCCGASGVGLGSVLMQKEKKDYDITILYHLEKANVVADALSRKTYSMESFVVICVEERPFSRDIHRLSNSLIRLQISEETGGLIDFIDARSSLAEQIRECQFDDEKLCLI</sequence>
<dbReference type="GO" id="GO:0003824">
    <property type="term" value="F:catalytic activity"/>
    <property type="evidence" value="ECO:0007669"/>
    <property type="project" value="UniProtKB-KW"/>
</dbReference>
<proteinExistence type="predicted"/>
<dbReference type="Gene3D" id="3.30.70.270">
    <property type="match status" value="1"/>
</dbReference>
<dbReference type="AlphaFoldDB" id="A0AAF0ZPA0"/>
<feature type="domain" description="Reverse transcriptase/retrotransposon-derived protein RNase H-like" evidence="3">
    <location>
        <begin position="79"/>
        <end position="131"/>
    </location>
</feature>
<dbReference type="InterPro" id="IPR050951">
    <property type="entry name" value="Retrovirus_Pol_polyprotein"/>
</dbReference>
<evidence type="ECO:0000313" key="4">
    <source>
        <dbReference type="EMBL" id="WMV46877.1"/>
    </source>
</evidence>
<keyword evidence="2" id="KW-0732">Signal</keyword>
<feature type="chain" id="PRO_5042076608" description="Reverse transcriptase/retrotransposon-derived protein RNase H-like domain-containing protein" evidence="2">
    <location>
        <begin position="23"/>
        <end position="213"/>
    </location>
</feature>
<name>A0AAF0ZPA0_SOLVR</name>
<dbReference type="PANTHER" id="PTHR37984">
    <property type="entry name" value="PROTEIN CBG26694"/>
    <property type="match status" value="1"/>
</dbReference>